<feature type="domain" description="BD-FAE-like" evidence="2">
    <location>
        <begin position="26"/>
        <end position="225"/>
    </location>
</feature>
<reference evidence="3" key="1">
    <citation type="journal article" date="2021" name="Genome Biol. Evol.">
        <title>The assembled and annotated genome of the fairy-ring fungus Marasmius oreades.</title>
        <authorList>
            <person name="Hiltunen M."/>
            <person name="Ament-Velasquez S.L."/>
            <person name="Johannesson H."/>
        </authorList>
    </citation>
    <scope>NUCLEOTIDE SEQUENCE</scope>
    <source>
        <strain evidence="3">03SP1</strain>
    </source>
</reference>
<comment type="caution">
    <text evidence="3">The sequence shown here is derived from an EMBL/GenBank/DDBJ whole genome shotgun (WGS) entry which is preliminary data.</text>
</comment>
<evidence type="ECO:0000259" key="2">
    <source>
        <dbReference type="Pfam" id="PF20434"/>
    </source>
</evidence>
<evidence type="ECO:0000313" key="4">
    <source>
        <dbReference type="Proteomes" id="UP001049176"/>
    </source>
</evidence>
<keyword evidence="1" id="KW-0378">Hydrolase</keyword>
<evidence type="ECO:0000256" key="1">
    <source>
        <dbReference type="ARBA" id="ARBA00022801"/>
    </source>
</evidence>
<dbReference type="Proteomes" id="UP001049176">
    <property type="component" value="Chromosome 5"/>
</dbReference>
<accession>A0A9P7UUJ7</accession>
<dbReference type="InterPro" id="IPR029058">
    <property type="entry name" value="AB_hydrolase_fold"/>
</dbReference>
<dbReference type="GO" id="GO:0016787">
    <property type="term" value="F:hydrolase activity"/>
    <property type="evidence" value="ECO:0007669"/>
    <property type="project" value="UniProtKB-KW"/>
</dbReference>
<evidence type="ECO:0000313" key="3">
    <source>
        <dbReference type="EMBL" id="KAG7092344.1"/>
    </source>
</evidence>
<dbReference type="InterPro" id="IPR050300">
    <property type="entry name" value="GDXG_lipolytic_enzyme"/>
</dbReference>
<dbReference type="SUPFAM" id="SSF53474">
    <property type="entry name" value="alpha/beta-Hydrolases"/>
    <property type="match status" value="1"/>
</dbReference>
<sequence>MDVPYHTDTDRDPLREFDFYPSHHCHRPLLCFVHGGAWRSEDKKDHASLAQKLVEATGCPVAVPNYRLTPKTGEDGPPFHHPGHAQDTLQFLTFILTWQPADSAALFDHRRLYLIGHSCSAHMLSAIILDSSDVNPTLTPTKNLLTAVQGVIMSEGIYDIDKLLARYPRYHDWFIDAAFGNLPSYNRFSVATYPLRVEHVRWLIIHSKGDTLVDVAQSQLMVEHLKAVSNPHLVCQYLEELADEHDDILKSPLYIQFVANFVAQ</sequence>
<dbReference type="PANTHER" id="PTHR48081:SF33">
    <property type="entry name" value="KYNURENINE FORMAMIDASE"/>
    <property type="match status" value="1"/>
</dbReference>
<dbReference type="InterPro" id="IPR049492">
    <property type="entry name" value="BD-FAE-like_dom"/>
</dbReference>
<name>A0A9P7UUJ7_9AGAR</name>
<proteinExistence type="predicted"/>
<keyword evidence="4" id="KW-1185">Reference proteome</keyword>
<dbReference type="GeneID" id="66077781"/>
<dbReference type="OrthoDB" id="6495301at2759"/>
<gene>
    <name evidence="3" type="ORF">E1B28_008705</name>
</gene>
<dbReference type="RefSeq" id="XP_043008814.1">
    <property type="nucleotide sequence ID" value="XM_043153530.1"/>
</dbReference>
<organism evidence="3 4">
    <name type="scientific">Marasmius oreades</name>
    <name type="common">fairy-ring Marasmius</name>
    <dbReference type="NCBI Taxonomy" id="181124"/>
    <lineage>
        <taxon>Eukaryota</taxon>
        <taxon>Fungi</taxon>
        <taxon>Dikarya</taxon>
        <taxon>Basidiomycota</taxon>
        <taxon>Agaricomycotina</taxon>
        <taxon>Agaricomycetes</taxon>
        <taxon>Agaricomycetidae</taxon>
        <taxon>Agaricales</taxon>
        <taxon>Marasmiineae</taxon>
        <taxon>Marasmiaceae</taxon>
        <taxon>Marasmius</taxon>
    </lineage>
</organism>
<dbReference type="PANTHER" id="PTHR48081">
    <property type="entry name" value="AB HYDROLASE SUPERFAMILY PROTEIN C4A8.06C"/>
    <property type="match status" value="1"/>
</dbReference>
<dbReference type="EMBL" id="CM032185">
    <property type="protein sequence ID" value="KAG7092344.1"/>
    <property type="molecule type" value="Genomic_DNA"/>
</dbReference>
<dbReference type="Pfam" id="PF20434">
    <property type="entry name" value="BD-FAE"/>
    <property type="match status" value="1"/>
</dbReference>
<dbReference type="Gene3D" id="3.40.50.1820">
    <property type="entry name" value="alpha/beta hydrolase"/>
    <property type="match status" value="1"/>
</dbReference>
<dbReference type="AlphaFoldDB" id="A0A9P7UUJ7"/>
<protein>
    <recommendedName>
        <fullName evidence="2">BD-FAE-like domain-containing protein</fullName>
    </recommendedName>
</protein>
<dbReference type="KEGG" id="more:E1B28_008705"/>